<dbReference type="InParanoid" id="M4BJC3"/>
<dbReference type="AlphaFoldDB" id="M4BJC3"/>
<evidence type="ECO:0000313" key="1">
    <source>
        <dbReference type="EnsemblProtists" id="HpaP806501"/>
    </source>
</evidence>
<dbReference type="EMBL" id="JH598320">
    <property type="status" value="NOT_ANNOTATED_CDS"/>
    <property type="molecule type" value="Genomic_DNA"/>
</dbReference>
<proteinExistence type="predicted"/>
<dbReference type="EnsemblProtists" id="HpaT806501">
    <property type="protein sequence ID" value="HpaP806501"/>
    <property type="gene ID" value="HpaG806501"/>
</dbReference>
<name>M4BJC3_HYAAE</name>
<accession>M4BJC3</accession>
<reference evidence="2" key="1">
    <citation type="journal article" date="2010" name="Science">
        <title>Signatures of adaptation to obligate biotrophy in the Hyaloperonospora arabidopsidis genome.</title>
        <authorList>
            <person name="Baxter L."/>
            <person name="Tripathy S."/>
            <person name="Ishaque N."/>
            <person name="Boot N."/>
            <person name="Cabral A."/>
            <person name="Kemen E."/>
            <person name="Thines M."/>
            <person name="Ah-Fong A."/>
            <person name="Anderson R."/>
            <person name="Badejoko W."/>
            <person name="Bittner-Eddy P."/>
            <person name="Boore J.L."/>
            <person name="Chibucos M.C."/>
            <person name="Coates M."/>
            <person name="Dehal P."/>
            <person name="Delehaunty K."/>
            <person name="Dong S."/>
            <person name="Downton P."/>
            <person name="Dumas B."/>
            <person name="Fabro G."/>
            <person name="Fronick C."/>
            <person name="Fuerstenberg S.I."/>
            <person name="Fulton L."/>
            <person name="Gaulin E."/>
            <person name="Govers F."/>
            <person name="Hughes L."/>
            <person name="Humphray S."/>
            <person name="Jiang R.H."/>
            <person name="Judelson H."/>
            <person name="Kamoun S."/>
            <person name="Kyung K."/>
            <person name="Meijer H."/>
            <person name="Minx P."/>
            <person name="Morris P."/>
            <person name="Nelson J."/>
            <person name="Phuntumart V."/>
            <person name="Qutob D."/>
            <person name="Rehmany A."/>
            <person name="Rougon-Cardoso A."/>
            <person name="Ryden P."/>
            <person name="Torto-Alalibo T."/>
            <person name="Studholme D."/>
            <person name="Wang Y."/>
            <person name="Win J."/>
            <person name="Wood J."/>
            <person name="Clifton S.W."/>
            <person name="Rogers J."/>
            <person name="Van den Ackerveken G."/>
            <person name="Jones J.D."/>
            <person name="McDowell J.M."/>
            <person name="Beynon J."/>
            <person name="Tyler B.M."/>
        </authorList>
    </citation>
    <scope>NUCLEOTIDE SEQUENCE [LARGE SCALE GENOMIC DNA]</scope>
    <source>
        <strain evidence="2">Emoy2</strain>
    </source>
</reference>
<keyword evidence="2" id="KW-1185">Reference proteome</keyword>
<dbReference type="STRING" id="559515.M4BJC3"/>
<dbReference type="VEuPathDB" id="FungiDB:HpaG806501"/>
<organism evidence="1 2">
    <name type="scientific">Hyaloperonospora arabidopsidis (strain Emoy2)</name>
    <name type="common">Downy mildew agent</name>
    <name type="synonym">Peronospora arabidopsidis</name>
    <dbReference type="NCBI Taxonomy" id="559515"/>
    <lineage>
        <taxon>Eukaryota</taxon>
        <taxon>Sar</taxon>
        <taxon>Stramenopiles</taxon>
        <taxon>Oomycota</taxon>
        <taxon>Peronosporomycetes</taxon>
        <taxon>Peronosporales</taxon>
        <taxon>Peronosporaceae</taxon>
        <taxon>Hyaloperonospora</taxon>
    </lineage>
</organism>
<dbReference type="Proteomes" id="UP000011713">
    <property type="component" value="Unassembled WGS sequence"/>
</dbReference>
<protein>
    <submittedName>
        <fullName evidence="1">Uncharacterized protein</fullName>
    </submittedName>
</protein>
<dbReference type="HOGENOM" id="CLU_2473765_0_0_1"/>
<reference evidence="1" key="2">
    <citation type="submission" date="2015-06" db="UniProtKB">
        <authorList>
            <consortium name="EnsemblProtists"/>
        </authorList>
    </citation>
    <scope>IDENTIFICATION</scope>
    <source>
        <strain evidence="1">Emoy2</strain>
    </source>
</reference>
<evidence type="ECO:0000313" key="2">
    <source>
        <dbReference type="Proteomes" id="UP000011713"/>
    </source>
</evidence>
<sequence length="88" mass="10188">MVKIEKNGLQILRCLSCVFEILDMVQVGNITERKCKSRVYTQYYCKPFAPQNYSSRNALQHAASWTTYAALAPDDNQVYFADEMKRVN</sequence>